<evidence type="ECO:0000256" key="1">
    <source>
        <dbReference type="ARBA" id="ARBA00005872"/>
    </source>
</evidence>
<accession>W8BXZ7</accession>
<reference evidence="4" key="1">
    <citation type="submission" date="2013-07" db="EMBL/GenBank/DDBJ databases">
        <authorList>
            <person name="Geib S."/>
        </authorList>
    </citation>
    <scope>NUCLEOTIDE SEQUENCE</scope>
</reference>
<dbReference type="AlphaFoldDB" id="W8BXZ7"/>
<dbReference type="PANTHER" id="PTHR21682">
    <property type="entry name" value="COILED-COIL DOMAIN-CONTAINING PROTEIN 149"/>
    <property type="match status" value="1"/>
</dbReference>
<name>W8BXZ7_CERCA</name>
<organism evidence="4">
    <name type="scientific">Ceratitis capitata</name>
    <name type="common">Mediterranean fruit fly</name>
    <name type="synonym">Tephritis capitata</name>
    <dbReference type="NCBI Taxonomy" id="7213"/>
    <lineage>
        <taxon>Eukaryota</taxon>
        <taxon>Metazoa</taxon>
        <taxon>Ecdysozoa</taxon>
        <taxon>Arthropoda</taxon>
        <taxon>Hexapoda</taxon>
        <taxon>Insecta</taxon>
        <taxon>Pterygota</taxon>
        <taxon>Neoptera</taxon>
        <taxon>Endopterygota</taxon>
        <taxon>Diptera</taxon>
        <taxon>Brachycera</taxon>
        <taxon>Muscomorpha</taxon>
        <taxon>Tephritoidea</taxon>
        <taxon>Tephritidae</taxon>
        <taxon>Ceratitis</taxon>
        <taxon>Ceratitis</taxon>
    </lineage>
</organism>
<dbReference type="InterPro" id="IPR019179">
    <property type="entry name" value="CC149"/>
</dbReference>
<dbReference type="OrthoDB" id="5917629at2759"/>
<reference evidence="4" key="2">
    <citation type="journal article" date="2014" name="BMC Genomics">
        <title>A genomic perspective to assessing quality of mass-reared SIT flies used in Mediterranean fruit fly (Ceratitis capitata) eradication in California.</title>
        <authorList>
            <person name="Calla B."/>
            <person name="Hall B."/>
            <person name="Hou S."/>
            <person name="Geib S.M."/>
        </authorList>
    </citation>
    <scope>NUCLEOTIDE SEQUENCE</scope>
</reference>
<keyword evidence="2 3" id="KW-0175">Coiled coil</keyword>
<comment type="similarity">
    <text evidence="1">Belongs to the CCDC149 family.</text>
</comment>
<evidence type="ECO:0000256" key="3">
    <source>
        <dbReference type="SAM" id="Coils"/>
    </source>
</evidence>
<proteinExistence type="evidence at transcript level"/>
<evidence type="ECO:0000256" key="2">
    <source>
        <dbReference type="ARBA" id="ARBA00023054"/>
    </source>
</evidence>
<dbReference type="PANTHER" id="PTHR21682:SF2">
    <property type="entry name" value="COILED-COIL DOMAIN-CONTAINING PROTEIN 149"/>
    <property type="match status" value="1"/>
</dbReference>
<sequence length="562" mass="63749">MSSNDEYQLQNHMDPVDFDLYSGRMGEFNTSALHRKLMSKVEALRILRTELEKFRTERDQFKLMAETLQLRYSAITRNNEYNSCLSLEGNKTSVASILHETRERNIKLTTEVESLKQKLNELRGDIEIIRASAKEGKLEKSQIDMAIEASNSDMLQWKEERSTFICHLEILKKKNVQLAFDLKTLIDEKEDIISERDAYKCKAHRLNHELLNALKANKAHPKFLDIDGILLENKYLHERVKNFENELDITKQSLNKYKTMLEAKRKKGIIKLGCHDNDDSILSHKQVKTMLDNGVNLPTKTETMQDLKALCLALLDNLNDRHIALSHQKKTNKILATKIAELEQRIQCLTNKEHTAETTSSNISEYSPSQLLLQGYIASSVDSSDIFDTDATATIANQKCSVIVKINDSETITTDREDSNQTSRIGLSEDSVDSLSTESGRSILSSEYGGFTDAIGTYNLSNAYETPSTTTDSGDNSGKKIKATTTQPHIANDIARERHNDLKDLPPELAAMVQKALHELDLRDFDEVVNMSEECGYQMVADEKSFETHNEPCEDNQNKLTS</sequence>
<gene>
    <name evidence="4" type="primary">C149B</name>
</gene>
<protein>
    <submittedName>
        <fullName evidence="4">Coiled-coil domain-containing protein 149-B</fullName>
    </submittedName>
</protein>
<feature type="coiled-coil region" evidence="3">
    <location>
        <begin position="325"/>
        <end position="359"/>
    </location>
</feature>
<dbReference type="Pfam" id="PF09789">
    <property type="entry name" value="CC149"/>
    <property type="match status" value="1"/>
</dbReference>
<evidence type="ECO:0000313" key="4">
    <source>
        <dbReference type="EMBL" id="JAC01444.1"/>
    </source>
</evidence>
<feature type="coiled-coil region" evidence="3">
    <location>
        <begin position="98"/>
        <end position="132"/>
    </location>
</feature>
<dbReference type="EMBL" id="GAMC01005112">
    <property type="protein sequence ID" value="JAC01444.1"/>
    <property type="molecule type" value="mRNA"/>
</dbReference>
<dbReference type="KEGG" id="ccat:101458306"/>